<evidence type="ECO:0008006" key="3">
    <source>
        <dbReference type="Google" id="ProtNLM"/>
    </source>
</evidence>
<comment type="caution">
    <text evidence="1">The sequence shown here is derived from an EMBL/GenBank/DDBJ whole genome shotgun (WGS) entry which is preliminary data.</text>
</comment>
<dbReference type="Proteomes" id="UP001159363">
    <property type="component" value="Chromosome 7"/>
</dbReference>
<feature type="non-terminal residue" evidence="1">
    <location>
        <position position="105"/>
    </location>
</feature>
<proteinExistence type="predicted"/>
<evidence type="ECO:0000313" key="2">
    <source>
        <dbReference type="Proteomes" id="UP001159363"/>
    </source>
</evidence>
<evidence type="ECO:0000313" key="1">
    <source>
        <dbReference type="EMBL" id="KAJ8876435.1"/>
    </source>
</evidence>
<dbReference type="EMBL" id="JARBHB010000008">
    <property type="protein sequence ID" value="KAJ8876435.1"/>
    <property type="molecule type" value="Genomic_DNA"/>
</dbReference>
<accession>A0ABQ9GWM9</accession>
<gene>
    <name evidence="1" type="ORF">PR048_020880</name>
</gene>
<organism evidence="1 2">
    <name type="scientific">Dryococelus australis</name>
    <dbReference type="NCBI Taxonomy" id="614101"/>
    <lineage>
        <taxon>Eukaryota</taxon>
        <taxon>Metazoa</taxon>
        <taxon>Ecdysozoa</taxon>
        <taxon>Arthropoda</taxon>
        <taxon>Hexapoda</taxon>
        <taxon>Insecta</taxon>
        <taxon>Pterygota</taxon>
        <taxon>Neoptera</taxon>
        <taxon>Polyneoptera</taxon>
        <taxon>Phasmatodea</taxon>
        <taxon>Verophasmatodea</taxon>
        <taxon>Anareolatae</taxon>
        <taxon>Phasmatidae</taxon>
        <taxon>Eurycanthinae</taxon>
        <taxon>Dryococelus</taxon>
    </lineage>
</organism>
<protein>
    <recommendedName>
        <fullName evidence="3">Reverse transcriptase domain-containing protein</fullName>
    </recommendedName>
</protein>
<name>A0ABQ9GWM9_9NEOP</name>
<keyword evidence="2" id="KW-1185">Reference proteome</keyword>
<sequence>MRKSGVKGVAFNWFHNYLTDREHIPPLNGILSLFADDTNIFYIGSNEEKLNPLMEVDLNILSEWFEKNRLTINIEKITFILFNKSMKLSQINRFSIKYNKNQLQK</sequence>
<reference evidence="1 2" key="1">
    <citation type="submission" date="2023-02" db="EMBL/GenBank/DDBJ databases">
        <title>LHISI_Scaffold_Assembly.</title>
        <authorList>
            <person name="Stuart O.P."/>
            <person name="Cleave R."/>
            <person name="Magrath M.J.L."/>
            <person name="Mikheyev A.S."/>
        </authorList>
    </citation>
    <scope>NUCLEOTIDE SEQUENCE [LARGE SCALE GENOMIC DNA]</scope>
    <source>
        <strain evidence="1">Daus_M_001</strain>
        <tissue evidence="1">Leg muscle</tissue>
    </source>
</reference>